<feature type="compositionally biased region" description="Polar residues" evidence="1">
    <location>
        <begin position="421"/>
        <end position="433"/>
    </location>
</feature>
<accession>A0A543J2Z6</accession>
<gene>
    <name evidence="2" type="ORF">FHX40_3940</name>
</gene>
<name>A0A543J2Z6_9ACTN</name>
<sequence length="433" mass="46998">MPHLGPPVRRRNAVGRGSPYPGRPAAGRPALRIPARQALPCPWPGHPMRSLRHHGVRPQDSPAQARVGGDPGGPYSRHPERHERRGPARACPGQGRLPSPVFRQAGLQRQDPARVPAWTRLDPVAQGLRARHGPPVRVRPGRRRSGRPGYGRRGVRPRRPRGRTRVRPARPAPGRRGREARPSRRGRVRVRRAVQDGGPPGRAAPCASRARGARRLPDRSPRRRVPAGTPGDRTRQACAVRPGVSPGPRRPEAAQAAEERPETAQAEARQPEEERRTATRPGWRGQAGRRVLRPHPEPARTSRSRPRRARRPRGPGTAAWTGRSPPAPADPSATAARPARRAARGDEVAARACTGPSRGPRPARDGTGRHPDGHRADPGEGTGRDRRTSGSPAHSAAFNRYTSLAAATADLALASSRPRSRATSGSSWSYRWG</sequence>
<organism evidence="2 3">
    <name type="scientific">Thermopolyspora flexuosa</name>
    <dbReference type="NCBI Taxonomy" id="103836"/>
    <lineage>
        <taxon>Bacteria</taxon>
        <taxon>Bacillati</taxon>
        <taxon>Actinomycetota</taxon>
        <taxon>Actinomycetes</taxon>
        <taxon>Streptosporangiales</taxon>
        <taxon>Streptosporangiaceae</taxon>
        <taxon>Thermopolyspora</taxon>
    </lineage>
</organism>
<evidence type="ECO:0000256" key="1">
    <source>
        <dbReference type="SAM" id="MobiDB-lite"/>
    </source>
</evidence>
<feature type="compositionally biased region" description="Basic and acidic residues" evidence="1">
    <location>
        <begin position="362"/>
        <end position="388"/>
    </location>
</feature>
<feature type="compositionally biased region" description="Basic and acidic residues" evidence="1">
    <location>
        <begin position="77"/>
        <end position="86"/>
    </location>
</feature>
<feature type="region of interest" description="Disordered" evidence="1">
    <location>
        <begin position="1"/>
        <end position="397"/>
    </location>
</feature>
<feature type="compositionally biased region" description="Basic residues" evidence="1">
    <location>
        <begin position="302"/>
        <end position="313"/>
    </location>
</feature>
<dbReference type="AlphaFoldDB" id="A0A543J2Z6"/>
<keyword evidence="3" id="KW-1185">Reference proteome</keyword>
<dbReference type="Proteomes" id="UP000319213">
    <property type="component" value="Unassembled WGS sequence"/>
</dbReference>
<feature type="compositionally biased region" description="Low complexity" evidence="1">
    <location>
        <begin position="15"/>
        <end position="36"/>
    </location>
</feature>
<evidence type="ECO:0000313" key="3">
    <source>
        <dbReference type="Proteomes" id="UP000319213"/>
    </source>
</evidence>
<comment type="caution">
    <text evidence="2">The sequence shown here is derived from an EMBL/GenBank/DDBJ whole genome shotgun (WGS) entry which is preliminary data.</text>
</comment>
<feature type="compositionally biased region" description="Basic and acidic residues" evidence="1">
    <location>
        <begin position="249"/>
        <end position="262"/>
    </location>
</feature>
<feature type="compositionally biased region" description="Basic residues" evidence="1">
    <location>
        <begin position="129"/>
        <end position="146"/>
    </location>
</feature>
<reference evidence="2 3" key="1">
    <citation type="submission" date="2019-06" db="EMBL/GenBank/DDBJ databases">
        <title>Sequencing the genomes of 1000 actinobacteria strains.</title>
        <authorList>
            <person name="Klenk H.-P."/>
        </authorList>
    </citation>
    <scope>NUCLEOTIDE SEQUENCE [LARGE SCALE GENOMIC DNA]</scope>
    <source>
        <strain evidence="2 3">DSM 43186</strain>
    </source>
</reference>
<feature type="region of interest" description="Disordered" evidence="1">
    <location>
        <begin position="411"/>
        <end position="433"/>
    </location>
</feature>
<protein>
    <submittedName>
        <fullName evidence="2">Uncharacterized protein</fullName>
    </submittedName>
</protein>
<feature type="compositionally biased region" description="Basic residues" evidence="1">
    <location>
        <begin position="183"/>
        <end position="192"/>
    </location>
</feature>
<proteinExistence type="predicted"/>
<evidence type="ECO:0000313" key="2">
    <source>
        <dbReference type="EMBL" id="TQM77184.1"/>
    </source>
</evidence>
<dbReference type="EMBL" id="VFPQ01000001">
    <property type="protein sequence ID" value="TQM77184.1"/>
    <property type="molecule type" value="Genomic_DNA"/>
</dbReference>
<feature type="compositionally biased region" description="Basic residues" evidence="1">
    <location>
        <begin position="153"/>
        <end position="168"/>
    </location>
</feature>